<reference evidence="22" key="2">
    <citation type="submission" date="2022-06" db="UniProtKB">
        <authorList>
            <consortium name="EnsemblMetazoa"/>
        </authorList>
    </citation>
    <scope>IDENTIFICATION</scope>
    <source>
        <strain evidence="22">PS312</strain>
    </source>
</reference>
<organism evidence="22 23">
    <name type="scientific">Pristionchus pacificus</name>
    <name type="common">Parasitic nematode worm</name>
    <dbReference type="NCBI Taxonomy" id="54126"/>
    <lineage>
        <taxon>Eukaryota</taxon>
        <taxon>Metazoa</taxon>
        <taxon>Ecdysozoa</taxon>
        <taxon>Nematoda</taxon>
        <taxon>Chromadorea</taxon>
        <taxon>Rhabditida</taxon>
        <taxon>Rhabditina</taxon>
        <taxon>Diplogasteromorpha</taxon>
        <taxon>Diplogasteroidea</taxon>
        <taxon>Neodiplogasteridae</taxon>
        <taxon>Pristionchus</taxon>
    </lineage>
</organism>
<evidence type="ECO:0000256" key="6">
    <source>
        <dbReference type="ARBA" id="ARBA00022538"/>
    </source>
</evidence>
<feature type="DNA-binding region" description="Homeobox" evidence="18">
    <location>
        <begin position="896"/>
        <end position="958"/>
    </location>
</feature>
<dbReference type="PRINTS" id="PR00169">
    <property type="entry name" value="KCHANNEL"/>
</dbReference>
<evidence type="ECO:0000256" key="1">
    <source>
        <dbReference type="ARBA" id="ARBA00004123"/>
    </source>
</evidence>
<dbReference type="SUPFAM" id="SSF46689">
    <property type="entry name" value="Homeodomain-like"/>
    <property type="match status" value="1"/>
</dbReference>
<dbReference type="EnsemblMetazoa" id="PPA15417.1">
    <property type="protein sequence ID" value="PPA15417.1"/>
    <property type="gene ID" value="WBGene00104971"/>
</dbReference>
<evidence type="ECO:0000256" key="7">
    <source>
        <dbReference type="ARBA" id="ARBA00022692"/>
    </source>
</evidence>
<evidence type="ECO:0000256" key="3">
    <source>
        <dbReference type="ARBA" id="ARBA00007601"/>
    </source>
</evidence>
<dbReference type="InterPro" id="IPR011333">
    <property type="entry name" value="SKP1/BTB/POZ_sf"/>
</dbReference>
<dbReference type="InterPro" id="IPR003968">
    <property type="entry name" value="K_chnl_volt-dep_Kv"/>
</dbReference>
<evidence type="ECO:0000256" key="18">
    <source>
        <dbReference type="PROSITE-ProRule" id="PRU00108"/>
    </source>
</evidence>
<keyword evidence="15 18" id="KW-0371">Homeobox</keyword>
<proteinExistence type="inferred from homology"/>
<dbReference type="FunFam" id="1.10.287.70:FF:000005">
    <property type="entry name" value="potassium voltage-gated channel subfamily G member 1"/>
    <property type="match status" value="1"/>
</dbReference>
<evidence type="ECO:0000256" key="16">
    <source>
        <dbReference type="ARBA" id="ARBA00023242"/>
    </source>
</evidence>
<dbReference type="GO" id="GO:0051260">
    <property type="term" value="P:protein homooligomerization"/>
    <property type="evidence" value="ECO:0007669"/>
    <property type="project" value="InterPro"/>
</dbReference>
<feature type="transmembrane region" description="Helical" evidence="21">
    <location>
        <begin position="430"/>
        <end position="451"/>
    </location>
</feature>
<dbReference type="GO" id="GO:0000981">
    <property type="term" value="F:DNA-binding transcription factor activity, RNA polymerase II-specific"/>
    <property type="evidence" value="ECO:0007669"/>
    <property type="project" value="InterPro"/>
</dbReference>
<evidence type="ECO:0000256" key="9">
    <source>
        <dbReference type="ARBA" id="ARBA00022882"/>
    </source>
</evidence>
<dbReference type="GO" id="GO:0071805">
    <property type="term" value="P:potassium ion transmembrane transport"/>
    <property type="evidence" value="ECO:0000318"/>
    <property type="project" value="GO_Central"/>
</dbReference>
<evidence type="ECO:0000256" key="13">
    <source>
        <dbReference type="ARBA" id="ARBA00023125"/>
    </source>
</evidence>
<keyword evidence="6" id="KW-0633">Potassium transport</keyword>
<dbReference type="FunFam" id="1.20.120.350:FF:000070">
    <property type="entry name" value="K+ channel tetramerization domain protein"/>
    <property type="match status" value="1"/>
</dbReference>
<keyword evidence="17" id="KW-0407">Ion channel</keyword>
<sequence length="1028" mass="117723">GKGCSQVKAQTGESLCRRGEEKRRDIISLSSYILYRQPIARRSPLRPPSSRIVPIPSYCLVSRIHQAARLGAQPNRRAERQPSPRDDTFSRWDSPRFRLSEELQKRRIMISHAATHKRHDENANGSLLSFGTPRQIRSTREELSSAQSPPLLSLLTSIPHLSVSSVSVFPSLLFRPTTMNTVVLQSSIMATHQGINRLNRHSRALSRQFFIPNSHRLGHVIRIRNKLRKKAIDKHEEEESEHLTERPPTVPPIPLRTLPSCPGATKGITVENARSHEFLRVNVGGHRFMLRKDTIILRDQGRLSWILIAASQEDRLQMCDAYFESTCEYYFERPPALFHIVYSFYLTGQIHQPSHLCPTDILDEFDYWGIVPDTHLAACCCIENHVDDISMSSASSIEIENEFKDLFASEIRRKVWNVIEEPTSSCSAQVFAFLSVMFVLISISGLVLGSLHDLQLPMIKNVTAANGSIIELTEMEPHPLLTQIEYVCIVWFSIEYTSKMIVSPARKKTFFQLLNIIDLMAIVPFFIEISLMIFGIDTESLRDLKGAFLVIRILRVLRVIRVLKLGRYSSGLQMFGKTLKASFRQLGMMAMVVLTGVIFFSTLVYFLEKDEPGTQFHSIPAACWWCIVTMTTVGYGDLTPTTVPGKLVATGAIACGVLVLALPITIIAQVAFTVSGKHRQKQRRHLKVDNFMKVAEGEREGGVARRFGRRPRMTNGMAPVSDLVQRLEMLTVLPLENNTVEQGTYRLKNHYLYSTMFSIFVDLKERTRMVVHEEDEKDPQIRLDNMLAAEGVIGPEKDLPASLNNQPLDQDDYRYQLHNIRQQFEMEMSEREHHQQTFINNTRQLMKLQSETRPISELDLGRVESAVRKKLVYYQIQLKQETCEQIMTLKSKFCDARRKRRNFTKAATEILNDYFERHIRNPYPSEESKEQLARQCNISVAQVSNWFGNKRIRYKKSAQKEREDKEVNDCSRRNDVIAMQAAAAQSMMMHPFIDPSLMGAAPFYYPPYDPMQMLHHHPPPPHPHPPSQ</sequence>
<keyword evidence="16 18" id="KW-0539">Nucleus</keyword>
<keyword evidence="23" id="KW-1185">Reference proteome</keyword>
<feature type="transmembrane region" description="Helical" evidence="21">
    <location>
        <begin position="513"/>
        <end position="534"/>
    </location>
</feature>
<protein>
    <submittedName>
        <fullName evidence="22">Kvs-4</fullName>
    </submittedName>
</protein>
<dbReference type="PROSITE" id="PS51978">
    <property type="entry name" value="PBC"/>
    <property type="match status" value="1"/>
</dbReference>
<dbReference type="InterPro" id="IPR001356">
    <property type="entry name" value="HD"/>
</dbReference>
<keyword evidence="14 21" id="KW-0472">Membrane</keyword>
<keyword evidence="13 18" id="KW-0238">DNA-binding</keyword>
<keyword evidence="10" id="KW-0630">Potassium</keyword>
<evidence type="ECO:0000256" key="20">
    <source>
        <dbReference type="SAM" id="MobiDB-lite"/>
    </source>
</evidence>
<reference evidence="23" key="1">
    <citation type="journal article" date="2008" name="Nat. Genet.">
        <title>The Pristionchus pacificus genome provides a unique perspective on nematode lifestyle and parasitism.</title>
        <authorList>
            <person name="Dieterich C."/>
            <person name="Clifton S.W."/>
            <person name="Schuster L.N."/>
            <person name="Chinwalla A."/>
            <person name="Delehaunty K."/>
            <person name="Dinkelacker I."/>
            <person name="Fulton L."/>
            <person name="Fulton R."/>
            <person name="Godfrey J."/>
            <person name="Minx P."/>
            <person name="Mitreva M."/>
            <person name="Roeseler W."/>
            <person name="Tian H."/>
            <person name="Witte H."/>
            <person name="Yang S.P."/>
            <person name="Wilson R.K."/>
            <person name="Sommer R.J."/>
        </authorList>
    </citation>
    <scope>NUCLEOTIDE SEQUENCE [LARGE SCALE GENOMIC DNA]</scope>
    <source>
        <strain evidence="23">PS312</strain>
    </source>
</reference>
<keyword evidence="7 21" id="KW-0812">Transmembrane</keyword>
<feature type="compositionally biased region" description="Basic and acidic residues" evidence="20">
    <location>
        <begin position="233"/>
        <end position="245"/>
    </location>
</feature>
<keyword evidence="9" id="KW-0851">Voltage-gated channel</keyword>
<dbReference type="PROSITE" id="PS00027">
    <property type="entry name" value="HOMEOBOX_1"/>
    <property type="match status" value="1"/>
</dbReference>
<dbReference type="InterPro" id="IPR003131">
    <property type="entry name" value="T1-type_BTB"/>
</dbReference>
<dbReference type="CDD" id="cd18317">
    <property type="entry name" value="BTB_POZ_Kv"/>
    <property type="match status" value="1"/>
</dbReference>
<keyword evidence="11 21" id="KW-1133">Transmembrane helix</keyword>
<keyword evidence="8" id="KW-0631">Potassium channel</keyword>
<evidence type="ECO:0000313" key="23">
    <source>
        <dbReference type="Proteomes" id="UP000005239"/>
    </source>
</evidence>
<dbReference type="PROSITE" id="PS50071">
    <property type="entry name" value="HOMEOBOX_2"/>
    <property type="match status" value="1"/>
</dbReference>
<evidence type="ECO:0000256" key="2">
    <source>
        <dbReference type="ARBA" id="ARBA00004651"/>
    </source>
</evidence>
<keyword evidence="12" id="KW-0406">Ion transport</keyword>
<keyword evidence="4" id="KW-0813">Transport</keyword>
<dbReference type="Proteomes" id="UP000005239">
    <property type="component" value="Unassembled WGS sequence"/>
</dbReference>
<evidence type="ECO:0000256" key="5">
    <source>
        <dbReference type="ARBA" id="ARBA00022475"/>
    </source>
</evidence>
<feature type="transmembrane region" description="Helical" evidence="21">
    <location>
        <begin position="647"/>
        <end position="674"/>
    </location>
</feature>
<feature type="region of interest" description="Disordered" evidence="20">
    <location>
        <begin position="233"/>
        <end position="255"/>
    </location>
</feature>
<evidence type="ECO:0000256" key="11">
    <source>
        <dbReference type="ARBA" id="ARBA00022989"/>
    </source>
</evidence>
<feature type="compositionally biased region" description="Basic and acidic residues" evidence="20">
    <location>
        <begin position="76"/>
        <end position="92"/>
    </location>
</feature>
<dbReference type="GO" id="GO:0003677">
    <property type="term" value="F:DNA binding"/>
    <property type="evidence" value="ECO:0007669"/>
    <property type="project" value="UniProtKB-UniRule"/>
</dbReference>
<evidence type="ECO:0000313" key="22">
    <source>
        <dbReference type="EnsemblMetazoa" id="PPA15417.1"/>
    </source>
</evidence>
<accession>A0A8R1UA52</accession>
<dbReference type="Pfam" id="PF00046">
    <property type="entry name" value="Homeodomain"/>
    <property type="match status" value="1"/>
</dbReference>
<feature type="transmembrane region" description="Helical" evidence="21">
    <location>
        <begin position="586"/>
        <end position="607"/>
    </location>
</feature>
<evidence type="ECO:0000256" key="10">
    <source>
        <dbReference type="ARBA" id="ARBA00022958"/>
    </source>
</evidence>
<dbReference type="GO" id="GO:0015459">
    <property type="term" value="F:potassium channel regulator activity"/>
    <property type="evidence" value="ECO:0000318"/>
    <property type="project" value="GO_Central"/>
</dbReference>
<dbReference type="InterPro" id="IPR005542">
    <property type="entry name" value="PBX_PBC_dom"/>
</dbReference>
<dbReference type="GO" id="GO:0001508">
    <property type="term" value="P:action potential"/>
    <property type="evidence" value="ECO:0000318"/>
    <property type="project" value="GO_Central"/>
</dbReference>
<dbReference type="CDD" id="cd00086">
    <property type="entry name" value="homeodomain"/>
    <property type="match status" value="1"/>
</dbReference>
<dbReference type="PANTHER" id="PTHR11537:SF254">
    <property type="entry name" value="POTASSIUM VOLTAGE-GATED CHANNEL PROTEIN SHAB"/>
    <property type="match status" value="1"/>
</dbReference>
<evidence type="ECO:0000256" key="21">
    <source>
        <dbReference type="SAM" id="Phobius"/>
    </source>
</evidence>
<dbReference type="SMART" id="SM00389">
    <property type="entry name" value="HOX"/>
    <property type="match status" value="1"/>
</dbReference>
<comment type="subcellular location">
    <subcellularLocation>
        <location evidence="2">Cell membrane</location>
        <topology evidence="2">Multi-pass membrane protein</topology>
    </subcellularLocation>
    <subcellularLocation>
        <location evidence="1 18 19">Nucleus</location>
    </subcellularLocation>
</comment>
<dbReference type="SUPFAM" id="SSF54695">
    <property type="entry name" value="POZ domain"/>
    <property type="match status" value="1"/>
</dbReference>
<dbReference type="InterPro" id="IPR009057">
    <property type="entry name" value="Homeodomain-like_sf"/>
</dbReference>
<dbReference type="PRINTS" id="PR01491">
    <property type="entry name" value="KVCHANNEL"/>
</dbReference>
<dbReference type="AlphaFoldDB" id="A0A2A6BBB9"/>
<dbReference type="InterPro" id="IPR005821">
    <property type="entry name" value="Ion_trans_dom"/>
</dbReference>
<comment type="similarity">
    <text evidence="3">Belongs to the TALE/PBX homeobox family.</text>
</comment>
<dbReference type="Gene3D" id="1.20.120.350">
    <property type="entry name" value="Voltage-gated potassium channels. Chain C"/>
    <property type="match status" value="1"/>
</dbReference>
<evidence type="ECO:0000256" key="19">
    <source>
        <dbReference type="RuleBase" id="RU000682"/>
    </source>
</evidence>
<evidence type="ECO:0000256" key="15">
    <source>
        <dbReference type="ARBA" id="ARBA00023155"/>
    </source>
</evidence>
<dbReference type="PANTHER" id="PTHR11537">
    <property type="entry name" value="VOLTAGE-GATED POTASSIUM CHANNEL"/>
    <property type="match status" value="1"/>
</dbReference>
<dbReference type="Pfam" id="PF00520">
    <property type="entry name" value="Ion_trans"/>
    <property type="match status" value="1"/>
</dbReference>
<dbReference type="GO" id="GO:0008076">
    <property type="term" value="C:voltage-gated potassium channel complex"/>
    <property type="evidence" value="ECO:0000318"/>
    <property type="project" value="GO_Central"/>
</dbReference>
<dbReference type="Gene3D" id="1.10.10.60">
    <property type="entry name" value="Homeodomain-like"/>
    <property type="match status" value="1"/>
</dbReference>
<dbReference type="InterPro" id="IPR027359">
    <property type="entry name" value="Volt_channel_dom_sf"/>
</dbReference>
<dbReference type="GO" id="GO:0005634">
    <property type="term" value="C:nucleus"/>
    <property type="evidence" value="ECO:0007669"/>
    <property type="project" value="UniProtKB-SubCell"/>
</dbReference>
<dbReference type="GO" id="GO:0016020">
    <property type="term" value="C:membrane"/>
    <property type="evidence" value="ECO:0000318"/>
    <property type="project" value="GO_Central"/>
</dbReference>
<dbReference type="SUPFAM" id="SSF81324">
    <property type="entry name" value="Voltage-gated potassium channels"/>
    <property type="match status" value="1"/>
</dbReference>
<evidence type="ECO:0000256" key="4">
    <source>
        <dbReference type="ARBA" id="ARBA00022448"/>
    </source>
</evidence>
<evidence type="ECO:0000256" key="8">
    <source>
        <dbReference type="ARBA" id="ARBA00022826"/>
    </source>
</evidence>
<keyword evidence="5" id="KW-1003">Cell membrane</keyword>
<evidence type="ECO:0000256" key="12">
    <source>
        <dbReference type="ARBA" id="ARBA00023065"/>
    </source>
</evidence>
<dbReference type="InterPro" id="IPR003971">
    <property type="entry name" value="K_chnl_volt-dep_Kv5/Kv9"/>
</dbReference>
<dbReference type="InterPro" id="IPR028325">
    <property type="entry name" value="VG_K_chnl"/>
</dbReference>
<feature type="region of interest" description="Disordered" evidence="20">
    <location>
        <begin position="70"/>
        <end position="92"/>
    </location>
</feature>
<evidence type="ECO:0000256" key="14">
    <source>
        <dbReference type="ARBA" id="ARBA00023136"/>
    </source>
</evidence>
<name>A0A2A6BBB9_PRIPA</name>
<accession>A0A2A6BBB9</accession>
<dbReference type="Gene3D" id="1.10.287.70">
    <property type="match status" value="1"/>
</dbReference>
<dbReference type="InterPro" id="IPR017970">
    <property type="entry name" value="Homeobox_CS"/>
</dbReference>
<dbReference type="GO" id="GO:0005249">
    <property type="term" value="F:voltage-gated potassium channel activity"/>
    <property type="evidence" value="ECO:0007669"/>
    <property type="project" value="InterPro"/>
</dbReference>
<dbReference type="PRINTS" id="PR01494">
    <property type="entry name" value="KV9CHANNEL"/>
</dbReference>
<evidence type="ECO:0000256" key="17">
    <source>
        <dbReference type="ARBA" id="ARBA00023303"/>
    </source>
</evidence>
<gene>
    <name evidence="22" type="primary">WBGene00104971</name>
</gene>
<dbReference type="Gene3D" id="3.30.710.10">
    <property type="entry name" value="Potassium Channel Kv1.1, Chain A"/>
    <property type="match status" value="1"/>
</dbReference>
<dbReference type="Pfam" id="PF02214">
    <property type="entry name" value="BTB_2"/>
    <property type="match status" value="1"/>
</dbReference>
<dbReference type="Pfam" id="PF03792">
    <property type="entry name" value="PBC"/>
    <property type="match status" value="1"/>
</dbReference>